<keyword evidence="3" id="KW-1185">Reference proteome</keyword>
<gene>
    <name evidence="2" type="ORF">SAMN04488540_109117</name>
</gene>
<dbReference type="InterPro" id="IPR036514">
    <property type="entry name" value="SGNH_hydro_sf"/>
</dbReference>
<proteinExistence type="predicted"/>
<dbReference type="CDD" id="cd01836">
    <property type="entry name" value="FeeA_FeeB_like"/>
    <property type="match status" value="1"/>
</dbReference>
<dbReference type="AlphaFoldDB" id="A0A1G8UM27"/>
<reference evidence="3" key="1">
    <citation type="submission" date="2016-10" db="EMBL/GenBank/DDBJ databases">
        <authorList>
            <person name="Varghese N."/>
            <person name="Submissions S."/>
        </authorList>
    </citation>
    <scope>NUCLEOTIDE SEQUENCE [LARGE SCALE GENOMIC DNA]</scope>
    <source>
        <strain evidence="3">DSM 23317</strain>
    </source>
</reference>
<dbReference type="Gene3D" id="3.40.50.1110">
    <property type="entry name" value="SGNH hydrolase"/>
    <property type="match status" value="1"/>
</dbReference>
<dbReference type="Proteomes" id="UP000199527">
    <property type="component" value="Unassembled WGS sequence"/>
</dbReference>
<evidence type="ECO:0000313" key="3">
    <source>
        <dbReference type="Proteomes" id="UP000199527"/>
    </source>
</evidence>
<dbReference type="GO" id="GO:0016788">
    <property type="term" value="F:hydrolase activity, acting on ester bonds"/>
    <property type="evidence" value="ECO:0007669"/>
    <property type="project" value="UniProtKB-ARBA"/>
</dbReference>
<evidence type="ECO:0000313" key="2">
    <source>
        <dbReference type="EMBL" id="SDJ54215.1"/>
    </source>
</evidence>
<dbReference type="EMBL" id="FNEM01000009">
    <property type="protein sequence ID" value="SDJ54215.1"/>
    <property type="molecule type" value="Genomic_DNA"/>
</dbReference>
<evidence type="ECO:0000259" key="1">
    <source>
        <dbReference type="Pfam" id="PF13472"/>
    </source>
</evidence>
<dbReference type="RefSeq" id="WP_090365494.1">
    <property type="nucleotide sequence ID" value="NZ_FNEM01000009.1"/>
</dbReference>
<dbReference type="OrthoDB" id="9804395at2"/>
<organism evidence="2 3">
    <name type="scientific">Ferrimonas sediminum</name>
    <dbReference type="NCBI Taxonomy" id="718193"/>
    <lineage>
        <taxon>Bacteria</taxon>
        <taxon>Pseudomonadati</taxon>
        <taxon>Pseudomonadota</taxon>
        <taxon>Gammaproteobacteria</taxon>
        <taxon>Alteromonadales</taxon>
        <taxon>Ferrimonadaceae</taxon>
        <taxon>Ferrimonas</taxon>
    </lineage>
</organism>
<sequence>MRYLLATTVLWPLLLYQGIQVRRNIVRLPEARGRRRGELGQGRPLRILVLGDSAAAGVGVDQQQRALSGQLMAQLQDQYQLQWRLIARSGLTTAKMLRYMSKRRAEPFDVVVTSLGVNDVTRGVSRRRWLQQQQTLVALLRDKYQCKQVIVSAMPPLGQFPALPQPLRWTLGQHALSLDSSLKHWLAQQSDCNRIEFSQALRSEVMAADGFHPGAPVYQHWADLVAACIRSRWLIQE</sequence>
<accession>A0A1G8UM27</accession>
<protein>
    <submittedName>
        <fullName evidence="2">Lysophospholipase L1</fullName>
    </submittedName>
</protein>
<feature type="domain" description="SGNH hydrolase-type esterase" evidence="1">
    <location>
        <begin position="49"/>
        <end position="219"/>
    </location>
</feature>
<dbReference type="InterPro" id="IPR013830">
    <property type="entry name" value="SGNH_hydro"/>
</dbReference>
<name>A0A1G8UM27_9GAMM</name>
<dbReference type="SUPFAM" id="SSF52266">
    <property type="entry name" value="SGNH hydrolase"/>
    <property type="match status" value="1"/>
</dbReference>
<dbReference type="Pfam" id="PF13472">
    <property type="entry name" value="Lipase_GDSL_2"/>
    <property type="match status" value="1"/>
</dbReference>